<evidence type="ECO:0000313" key="2">
    <source>
        <dbReference type="EMBL" id="CAF3929789.1"/>
    </source>
</evidence>
<feature type="compositionally biased region" description="Basic residues" evidence="1">
    <location>
        <begin position="1"/>
        <end position="16"/>
    </location>
</feature>
<reference evidence="2" key="1">
    <citation type="submission" date="2021-02" db="EMBL/GenBank/DDBJ databases">
        <authorList>
            <person name="Nowell W R."/>
        </authorList>
    </citation>
    <scope>NUCLEOTIDE SEQUENCE</scope>
</reference>
<evidence type="ECO:0000256" key="1">
    <source>
        <dbReference type="SAM" id="MobiDB-lite"/>
    </source>
</evidence>
<sequence length="177" mass="21398">MVLIRKRRGGRRHKKLKAIDPFYSGPRKLLVDKKLVNANQTPKKAEKNRKNHQRKKFKQDTNEDKEHPELEQQPNETDRHYLQRLDQEVKFALDRARYESKYDVKLVNSEKGDHQFEVKKEKANFPKKNLNKPKFGEIVYELPTLTLPRRSKLNKTKVKWHERFLIKRQIKKSKFLQ</sequence>
<accession>A0A819J8L5</accession>
<organism evidence="2 3">
    <name type="scientific">Rotaria magnacalcarata</name>
    <dbReference type="NCBI Taxonomy" id="392030"/>
    <lineage>
        <taxon>Eukaryota</taxon>
        <taxon>Metazoa</taxon>
        <taxon>Spiralia</taxon>
        <taxon>Gnathifera</taxon>
        <taxon>Rotifera</taxon>
        <taxon>Eurotatoria</taxon>
        <taxon>Bdelloidea</taxon>
        <taxon>Philodinida</taxon>
        <taxon>Philodinidae</taxon>
        <taxon>Rotaria</taxon>
    </lineage>
</organism>
<feature type="region of interest" description="Disordered" evidence="1">
    <location>
        <begin position="33"/>
        <end position="79"/>
    </location>
</feature>
<feature type="compositionally biased region" description="Basic residues" evidence="1">
    <location>
        <begin position="46"/>
        <end position="57"/>
    </location>
</feature>
<dbReference type="Proteomes" id="UP000663842">
    <property type="component" value="Unassembled WGS sequence"/>
</dbReference>
<comment type="caution">
    <text evidence="2">The sequence shown here is derived from an EMBL/GenBank/DDBJ whole genome shotgun (WGS) entry which is preliminary data.</text>
</comment>
<evidence type="ECO:0000313" key="3">
    <source>
        <dbReference type="Proteomes" id="UP000663842"/>
    </source>
</evidence>
<feature type="compositionally biased region" description="Basic and acidic residues" evidence="1">
    <location>
        <begin position="58"/>
        <end position="79"/>
    </location>
</feature>
<gene>
    <name evidence="2" type="ORF">UXM345_LOCUS12121</name>
</gene>
<name>A0A819J8L5_9BILA</name>
<proteinExistence type="predicted"/>
<feature type="region of interest" description="Disordered" evidence="1">
    <location>
        <begin position="1"/>
        <end position="20"/>
    </location>
</feature>
<dbReference type="EMBL" id="CAJOBF010001245">
    <property type="protein sequence ID" value="CAF3929789.1"/>
    <property type="molecule type" value="Genomic_DNA"/>
</dbReference>
<dbReference type="AlphaFoldDB" id="A0A819J8L5"/>
<protein>
    <submittedName>
        <fullName evidence="2">Uncharacterized protein</fullName>
    </submittedName>
</protein>